<dbReference type="PANTHER" id="PTHR12901:SF10">
    <property type="entry name" value="COENZYME Q-BINDING PROTEIN COQ10, MITOCHONDRIAL"/>
    <property type="match status" value="1"/>
</dbReference>
<name>A0A0F9II19_9ZZZZ</name>
<sequence length="146" mass="16618">MTTITRSSLVMYTPDQMFDLVNDVEAYPRFLPWCRNSRIISKNEDVICASLDIAKGGIHHEFSTRNVLDHGNAIRIGLIDGPFRHLEGHWQFKPIGDNEGCRVQLDMDFEFSTRLLDLALGPVFTQISGSLVDAFCKRAQEIYGKR</sequence>
<dbReference type="InterPro" id="IPR023393">
    <property type="entry name" value="START-like_dom_sf"/>
</dbReference>
<protein>
    <recommendedName>
        <fullName evidence="1">Coenzyme Q-binding protein COQ10 START domain-containing protein</fullName>
    </recommendedName>
</protein>
<dbReference type="Pfam" id="PF03364">
    <property type="entry name" value="Polyketide_cyc"/>
    <property type="match status" value="1"/>
</dbReference>
<dbReference type="AlphaFoldDB" id="A0A0F9II19"/>
<dbReference type="GO" id="GO:0045333">
    <property type="term" value="P:cellular respiration"/>
    <property type="evidence" value="ECO:0007669"/>
    <property type="project" value="InterPro"/>
</dbReference>
<feature type="domain" description="Coenzyme Q-binding protein COQ10 START" evidence="1">
    <location>
        <begin position="12"/>
        <end position="136"/>
    </location>
</feature>
<dbReference type="InterPro" id="IPR044996">
    <property type="entry name" value="COQ10-like"/>
</dbReference>
<dbReference type="CDD" id="cd07813">
    <property type="entry name" value="COQ10p_like"/>
    <property type="match status" value="1"/>
</dbReference>
<evidence type="ECO:0000259" key="1">
    <source>
        <dbReference type="Pfam" id="PF03364"/>
    </source>
</evidence>
<proteinExistence type="predicted"/>
<evidence type="ECO:0000313" key="2">
    <source>
        <dbReference type="EMBL" id="KKM27236.1"/>
    </source>
</evidence>
<gene>
    <name evidence="2" type="ORF">LCGC14_1576730</name>
</gene>
<dbReference type="InterPro" id="IPR005031">
    <property type="entry name" value="COQ10_START"/>
</dbReference>
<comment type="caution">
    <text evidence="2">The sequence shown here is derived from an EMBL/GenBank/DDBJ whole genome shotgun (WGS) entry which is preliminary data.</text>
</comment>
<dbReference type="Gene3D" id="3.30.530.20">
    <property type="match status" value="1"/>
</dbReference>
<dbReference type="PANTHER" id="PTHR12901">
    <property type="entry name" value="SPERM PROTEIN HOMOLOG"/>
    <property type="match status" value="1"/>
</dbReference>
<dbReference type="GO" id="GO:0048039">
    <property type="term" value="F:ubiquinone binding"/>
    <property type="evidence" value="ECO:0007669"/>
    <property type="project" value="InterPro"/>
</dbReference>
<dbReference type="SUPFAM" id="SSF55961">
    <property type="entry name" value="Bet v1-like"/>
    <property type="match status" value="1"/>
</dbReference>
<dbReference type="EMBL" id="LAZR01012359">
    <property type="protein sequence ID" value="KKM27236.1"/>
    <property type="molecule type" value="Genomic_DNA"/>
</dbReference>
<organism evidence="2">
    <name type="scientific">marine sediment metagenome</name>
    <dbReference type="NCBI Taxonomy" id="412755"/>
    <lineage>
        <taxon>unclassified sequences</taxon>
        <taxon>metagenomes</taxon>
        <taxon>ecological metagenomes</taxon>
    </lineage>
</organism>
<accession>A0A0F9II19</accession>
<reference evidence="2" key="1">
    <citation type="journal article" date="2015" name="Nature">
        <title>Complex archaea that bridge the gap between prokaryotes and eukaryotes.</title>
        <authorList>
            <person name="Spang A."/>
            <person name="Saw J.H."/>
            <person name="Jorgensen S.L."/>
            <person name="Zaremba-Niedzwiedzka K."/>
            <person name="Martijn J."/>
            <person name="Lind A.E."/>
            <person name="van Eijk R."/>
            <person name="Schleper C."/>
            <person name="Guy L."/>
            <person name="Ettema T.J."/>
        </authorList>
    </citation>
    <scope>NUCLEOTIDE SEQUENCE</scope>
</reference>